<dbReference type="Proteomes" id="UP000054845">
    <property type="component" value="Unassembled WGS sequence"/>
</dbReference>
<dbReference type="OrthoDB" id="10257049at2759"/>
<feature type="compositionally biased region" description="Polar residues" evidence="1">
    <location>
        <begin position="87"/>
        <end position="98"/>
    </location>
</feature>
<dbReference type="STRING" id="401625.A0A0P1BEW2"/>
<proteinExistence type="predicted"/>
<evidence type="ECO:0000313" key="2">
    <source>
        <dbReference type="EMBL" id="CEH14032.1"/>
    </source>
</evidence>
<reference evidence="3" key="1">
    <citation type="submission" date="2014-09" db="EMBL/GenBank/DDBJ databases">
        <authorList>
            <person name="Sharma Rahul"/>
            <person name="Thines Marco"/>
        </authorList>
    </citation>
    <scope>NUCLEOTIDE SEQUENCE [LARGE SCALE GENOMIC DNA]</scope>
</reference>
<keyword evidence="3" id="KW-1185">Reference proteome</keyword>
<feature type="compositionally biased region" description="Low complexity" evidence="1">
    <location>
        <begin position="1"/>
        <end position="17"/>
    </location>
</feature>
<dbReference type="EMBL" id="CCYA01000238">
    <property type="protein sequence ID" value="CEH14032.1"/>
    <property type="molecule type" value="Genomic_DNA"/>
</dbReference>
<protein>
    <submittedName>
        <fullName evidence="2">Uncharacterized protein</fullName>
    </submittedName>
</protein>
<feature type="compositionally biased region" description="Basic and acidic residues" evidence="1">
    <location>
        <begin position="109"/>
        <end position="121"/>
    </location>
</feature>
<evidence type="ECO:0000313" key="3">
    <source>
        <dbReference type="Proteomes" id="UP000054845"/>
    </source>
</evidence>
<organism evidence="2 3">
    <name type="scientific">Ceraceosorus bombacis</name>
    <dbReference type="NCBI Taxonomy" id="401625"/>
    <lineage>
        <taxon>Eukaryota</taxon>
        <taxon>Fungi</taxon>
        <taxon>Dikarya</taxon>
        <taxon>Basidiomycota</taxon>
        <taxon>Ustilaginomycotina</taxon>
        <taxon>Exobasidiomycetes</taxon>
        <taxon>Ceraceosorales</taxon>
        <taxon>Ceraceosoraceae</taxon>
        <taxon>Ceraceosorus</taxon>
    </lineage>
</organism>
<evidence type="ECO:0000256" key="1">
    <source>
        <dbReference type="SAM" id="MobiDB-lite"/>
    </source>
</evidence>
<name>A0A0P1BEW2_9BASI</name>
<feature type="compositionally biased region" description="Low complexity" evidence="1">
    <location>
        <begin position="122"/>
        <end position="134"/>
    </location>
</feature>
<dbReference type="AlphaFoldDB" id="A0A0P1BEW2"/>
<accession>A0A0P1BEW2</accession>
<feature type="region of interest" description="Disordered" evidence="1">
    <location>
        <begin position="1"/>
        <end position="48"/>
    </location>
</feature>
<feature type="compositionally biased region" description="Low complexity" evidence="1">
    <location>
        <begin position="99"/>
        <end position="108"/>
    </location>
</feature>
<feature type="compositionally biased region" description="Low complexity" evidence="1">
    <location>
        <begin position="31"/>
        <end position="45"/>
    </location>
</feature>
<feature type="region of interest" description="Disordered" evidence="1">
    <location>
        <begin position="65"/>
        <end position="136"/>
    </location>
</feature>
<sequence>MAAAAVASHPSSSSSSALPEIGGLVLDDADPTSAAASASVDAAPTSLPPTWLVHSPHWLVASQQEVHLGGGWDEEPIAGPATPPSFSPQLGTSKTLEFSSASNSGSSEESGRSTPSDREHATSAAAAAKSSKQALDSGLLVRSTRQGWERSFDLNQGWPTPKLNAEDEVLVKNLAAGLNPVDFKR</sequence>